<evidence type="ECO:0000313" key="2">
    <source>
        <dbReference type="EMBL" id="MDR7322829.1"/>
    </source>
</evidence>
<feature type="transmembrane region" description="Helical" evidence="1">
    <location>
        <begin position="7"/>
        <end position="26"/>
    </location>
</feature>
<name>A0AAE4CVH9_9ACTN</name>
<gene>
    <name evidence="2" type="ORF">J2S44_003079</name>
</gene>
<dbReference type="EMBL" id="JAVDYC010000001">
    <property type="protein sequence ID" value="MDR7322829.1"/>
    <property type="molecule type" value="Genomic_DNA"/>
</dbReference>
<dbReference type="AlphaFoldDB" id="A0AAE4CVH9"/>
<evidence type="ECO:0008006" key="4">
    <source>
        <dbReference type="Google" id="ProtNLM"/>
    </source>
</evidence>
<keyword evidence="1" id="KW-1133">Transmembrane helix</keyword>
<feature type="transmembrane region" description="Helical" evidence="1">
    <location>
        <begin position="392"/>
        <end position="409"/>
    </location>
</feature>
<comment type="caution">
    <text evidence="2">The sequence shown here is derived from an EMBL/GenBank/DDBJ whole genome shotgun (WGS) entry which is preliminary data.</text>
</comment>
<sequence length="555" mass="59098">MTRIGKHIAALTTYLLMALLLTVPLWRDLDRAVPEANEGDHAFFEYVLARAAALVTGDAGDPFVTDRLNVPLGVNLMANTSVLGLGVPLAPVTLLAGPAATIALLVLLGLALTAYGWFWVFLRRLAVSPAAAWVGGAFCGFAPGIYTHAQGHPNWTAQFLLPFIVHLLFGASPSPRRSLLLGLLMAWQVFINEESLFFTGLGCAVFGLLFLALRRQEVDRRRFLTNLGIALAVAAPLVAYPLWVQFTGPGSYRGVPEFTTGYGNDVAAFVSFATHSLAGPVSPFGHLSPNATEQNASFGIPLVVAFVVLAVLLRDRAAALAAACTAVLFAVLSIGRDVIVNGYGDVTRPGPWEPFAHLPLFDSVVPTRLSLIAIPCVGLLLALAVDRSRASTALVAFALLPIVPMPLATKQISAVPAYIAERGYREHLADGGSMLVAPRVWTDTTGMRWAARTGLDFPLALGYFLGPDPTADGRAMFGPARRPTHALIVSVSATGFVPPLTPADRVAFIADVAYWETSVLVLPNDQPHRAAVESLLTDLTGRAPVRTGGVSVWDF</sequence>
<feature type="transmembrane region" description="Helical" evidence="1">
    <location>
        <begin position="195"/>
        <end position="212"/>
    </location>
</feature>
<reference evidence="2 3" key="1">
    <citation type="submission" date="2023-07" db="EMBL/GenBank/DDBJ databases">
        <title>Sequencing the genomes of 1000 actinobacteria strains.</title>
        <authorList>
            <person name="Klenk H.-P."/>
        </authorList>
    </citation>
    <scope>NUCLEOTIDE SEQUENCE [LARGE SCALE GENOMIC DNA]</scope>
    <source>
        <strain evidence="2 3">DSM 44711</strain>
    </source>
</reference>
<evidence type="ECO:0000313" key="3">
    <source>
        <dbReference type="Proteomes" id="UP001183629"/>
    </source>
</evidence>
<feature type="transmembrane region" description="Helical" evidence="1">
    <location>
        <begin position="224"/>
        <end position="243"/>
    </location>
</feature>
<feature type="transmembrane region" description="Helical" evidence="1">
    <location>
        <begin position="102"/>
        <end position="120"/>
    </location>
</feature>
<keyword evidence="1" id="KW-0472">Membrane</keyword>
<keyword evidence="3" id="KW-1185">Reference proteome</keyword>
<dbReference type="RefSeq" id="WP_310413835.1">
    <property type="nucleotide sequence ID" value="NZ_JAVDYC010000001.1"/>
</dbReference>
<feature type="transmembrane region" description="Helical" evidence="1">
    <location>
        <begin position="320"/>
        <end position="344"/>
    </location>
</feature>
<dbReference type="Proteomes" id="UP001183629">
    <property type="component" value="Unassembled WGS sequence"/>
</dbReference>
<protein>
    <recommendedName>
        <fullName evidence="4">Glycosyl transferase</fullName>
    </recommendedName>
</protein>
<feature type="transmembrane region" description="Helical" evidence="1">
    <location>
        <begin position="126"/>
        <end position="147"/>
    </location>
</feature>
<feature type="transmembrane region" description="Helical" evidence="1">
    <location>
        <begin position="364"/>
        <end position="385"/>
    </location>
</feature>
<keyword evidence="1" id="KW-0812">Transmembrane</keyword>
<proteinExistence type="predicted"/>
<accession>A0AAE4CVH9</accession>
<organism evidence="2 3">
    <name type="scientific">Catenuloplanes niger</name>
    <dbReference type="NCBI Taxonomy" id="587534"/>
    <lineage>
        <taxon>Bacteria</taxon>
        <taxon>Bacillati</taxon>
        <taxon>Actinomycetota</taxon>
        <taxon>Actinomycetes</taxon>
        <taxon>Micromonosporales</taxon>
        <taxon>Micromonosporaceae</taxon>
        <taxon>Catenuloplanes</taxon>
    </lineage>
</organism>
<feature type="transmembrane region" description="Helical" evidence="1">
    <location>
        <begin position="296"/>
        <end position="313"/>
    </location>
</feature>
<evidence type="ECO:0000256" key="1">
    <source>
        <dbReference type="SAM" id="Phobius"/>
    </source>
</evidence>